<protein>
    <submittedName>
        <fullName evidence="2">Uncharacterized protein</fullName>
    </submittedName>
</protein>
<dbReference type="RefSeq" id="WP_159437084.1">
    <property type="nucleotide sequence ID" value="NZ_FSQW01000002.1"/>
</dbReference>
<keyword evidence="1" id="KW-0812">Transmembrane</keyword>
<dbReference type="STRING" id="1123272.SAMN02745824_1991"/>
<organism evidence="2 3">
    <name type="scientific">Parasphingorhabdus marina DSM 22363</name>
    <dbReference type="NCBI Taxonomy" id="1123272"/>
    <lineage>
        <taxon>Bacteria</taxon>
        <taxon>Pseudomonadati</taxon>
        <taxon>Pseudomonadota</taxon>
        <taxon>Alphaproteobacteria</taxon>
        <taxon>Sphingomonadales</taxon>
        <taxon>Sphingomonadaceae</taxon>
        <taxon>Parasphingorhabdus</taxon>
    </lineage>
</organism>
<accession>A0A1N6ELW6</accession>
<evidence type="ECO:0000313" key="2">
    <source>
        <dbReference type="EMBL" id="SIN83998.1"/>
    </source>
</evidence>
<feature type="transmembrane region" description="Helical" evidence="1">
    <location>
        <begin position="521"/>
        <end position="546"/>
    </location>
</feature>
<keyword evidence="3" id="KW-1185">Reference proteome</keyword>
<sequence>MRDRPIDTLVDSLLANRPKGWAKAVLFRSACRSVPLALGKQSISVSDLDHWGKMIFRPLVLAWASRFSEKIWPETEITKNLVDASNPVSFEDQDHMFLPVALSAARTAYVFGDTVFPDPKDADDASYFEFTAQSASFVAKLTVDHAVKECTSEDTPQKYGADADKYLQAIFDDIDFLISNRSEKGNEIFNQPLWLQSAPAVFDDYWKRAKTDFQSENLGFWTSWFDRRINGMDRGFDQNPNSDMAIGEFLLEQVSTWWDQKFANVSAAIDQFKNELTDPNFTSNLSSESGIRPEKQNPYSAIFQTSNDQKITIAFGAGKDRLRKDTEANNRYNEAIRESNHLLDLCRGSNSAGDAPAIVELYLEALGQDLDDAKPSLIVLRGERIRKYLFALISENSDSLTPYVDDAIILQLSVLQDAHNLLVGLDPYLDRMDRARLGPDIDATSVSPRELRDRIKELHEQEVVSDETKEFIDQAVELALPPHKFSERLSGRVTGYAENFLRYSIEFVATYPLATVTSATIASMMTFGVVGTLLAGSTAITIIYHLGRNILANEEKYRKWAGNSPANQANYEKLLKLLKKLPLNSNPN</sequence>
<keyword evidence="1" id="KW-0472">Membrane</keyword>
<dbReference type="AlphaFoldDB" id="A0A1N6ELW6"/>
<dbReference type="Proteomes" id="UP000185192">
    <property type="component" value="Unassembled WGS sequence"/>
</dbReference>
<keyword evidence="1" id="KW-1133">Transmembrane helix</keyword>
<name>A0A1N6ELW6_9SPHN</name>
<evidence type="ECO:0000313" key="3">
    <source>
        <dbReference type="Proteomes" id="UP000185192"/>
    </source>
</evidence>
<reference evidence="3" key="1">
    <citation type="submission" date="2016-11" db="EMBL/GenBank/DDBJ databases">
        <authorList>
            <person name="Varghese N."/>
            <person name="Submissions S."/>
        </authorList>
    </citation>
    <scope>NUCLEOTIDE SEQUENCE [LARGE SCALE GENOMIC DNA]</scope>
    <source>
        <strain evidence="3">DSM 22363</strain>
    </source>
</reference>
<gene>
    <name evidence="2" type="ORF">SAMN02745824_1991</name>
</gene>
<proteinExistence type="predicted"/>
<evidence type="ECO:0000256" key="1">
    <source>
        <dbReference type="SAM" id="Phobius"/>
    </source>
</evidence>
<dbReference type="EMBL" id="FSQW01000002">
    <property type="protein sequence ID" value="SIN83998.1"/>
    <property type="molecule type" value="Genomic_DNA"/>
</dbReference>